<keyword evidence="2 3" id="KW-0378">Hydrolase</keyword>
<dbReference type="GO" id="GO:0016787">
    <property type="term" value="F:hydrolase activity"/>
    <property type="evidence" value="ECO:0007669"/>
    <property type="project" value="UniProtKB-KW"/>
</dbReference>
<dbReference type="KEGG" id="rgu:A4W93_19160"/>
<dbReference type="SUPFAM" id="SSF53474">
    <property type="entry name" value="alpha/beta-Hydrolases"/>
    <property type="match status" value="1"/>
</dbReference>
<organism evidence="5 6">
    <name type="scientific">Piscinibacter gummiphilus</name>
    <dbReference type="NCBI Taxonomy" id="946333"/>
    <lineage>
        <taxon>Bacteria</taxon>
        <taxon>Pseudomonadati</taxon>
        <taxon>Pseudomonadota</taxon>
        <taxon>Betaproteobacteria</taxon>
        <taxon>Burkholderiales</taxon>
        <taxon>Sphaerotilaceae</taxon>
        <taxon>Piscinibacter</taxon>
    </lineage>
</organism>
<sequence length="516" mass="53157">MILSCALAASMSATLVACGDDDEPAAPQGPLVTTTSGAVRGNDGTTSQSFLGIPYAAPPVGALRWAPPAAVTAWTGEREAKQFAAHCAQPASPFGVASTSEDCLYLNVYTPKTAGPHPVMVWIHGGAFYLGLGDGYKPDALVAQNTVVVTLNYRLGALGFMSHAALAAEQGGKSGNYGLMDQQAALKWVRDNIAKFGGNKDNVTIFGESAGGFSVNAHLASPGSAGLFHKAIAMSAAYPFSLGQDAPAAAEAKGTKVVDATSCKATPTTACLRALPVASLLQAQMAAWPSGPIPSVDGVVLAKDVKTVFTEQTQAKVPVIQGTTHDEWRLFVAQSELANGPLTAATYLPTMQATLGPIANAAPYYPVPATADGYSVTLGAIGTDAVFACNGRLATKLLTAGGNTVYAYEFNDPSAPQTLPGTLSFKTAAAHTSELQYLFSMGGASTFTPAQKSLSDTMVGYWSRFARTGNPNGGTAPGWTAYVSAQDTFQNLAPTVAPIGTFAADHKCTTIWTPGV</sequence>
<dbReference type="InterPro" id="IPR019819">
    <property type="entry name" value="Carboxylesterase_B_CS"/>
</dbReference>
<reference evidence="5 6" key="1">
    <citation type="submission" date="2016-04" db="EMBL/GenBank/DDBJ databases">
        <title>Complete genome sequence of natural rubber-degrading, novel Gram-negative bacterium, Rhizobacter gummiphilus strain NS21.</title>
        <authorList>
            <person name="Tabata M."/>
            <person name="Kasai D."/>
            <person name="Fukuda M."/>
        </authorList>
    </citation>
    <scope>NUCLEOTIDE SEQUENCE [LARGE SCALE GENOMIC DNA]</scope>
    <source>
        <strain evidence="5 6">NS21</strain>
    </source>
</reference>
<dbReference type="Proteomes" id="UP000193427">
    <property type="component" value="Chromosome"/>
</dbReference>
<evidence type="ECO:0000313" key="5">
    <source>
        <dbReference type="EMBL" id="ARN21846.1"/>
    </source>
</evidence>
<dbReference type="PANTHER" id="PTHR11559">
    <property type="entry name" value="CARBOXYLESTERASE"/>
    <property type="match status" value="1"/>
</dbReference>
<dbReference type="Gene3D" id="3.40.50.1820">
    <property type="entry name" value="alpha/beta hydrolase"/>
    <property type="match status" value="1"/>
</dbReference>
<feature type="domain" description="Carboxylesterase type B" evidence="4">
    <location>
        <begin position="29"/>
        <end position="504"/>
    </location>
</feature>
<dbReference type="PROSITE" id="PS00122">
    <property type="entry name" value="CARBOXYLESTERASE_B_1"/>
    <property type="match status" value="1"/>
</dbReference>
<evidence type="ECO:0000256" key="1">
    <source>
        <dbReference type="ARBA" id="ARBA00005964"/>
    </source>
</evidence>
<feature type="chain" id="PRO_5011824418" description="Carboxylic ester hydrolase" evidence="3">
    <location>
        <begin position="20"/>
        <end position="516"/>
    </location>
</feature>
<dbReference type="PROSITE" id="PS00941">
    <property type="entry name" value="CARBOXYLESTERASE_B_2"/>
    <property type="match status" value="1"/>
</dbReference>
<dbReference type="EMBL" id="CP015118">
    <property type="protein sequence ID" value="ARN21846.1"/>
    <property type="molecule type" value="Genomic_DNA"/>
</dbReference>
<keyword evidence="3" id="KW-0732">Signal</keyword>
<dbReference type="STRING" id="946333.A4W93_19160"/>
<name>A0A1W6LC74_9BURK</name>
<evidence type="ECO:0000256" key="3">
    <source>
        <dbReference type="RuleBase" id="RU361235"/>
    </source>
</evidence>
<dbReference type="InterPro" id="IPR050309">
    <property type="entry name" value="Type-B_Carboxylest/Lipase"/>
</dbReference>
<proteinExistence type="inferred from homology"/>
<dbReference type="InterPro" id="IPR019826">
    <property type="entry name" value="Carboxylesterase_B_AS"/>
</dbReference>
<feature type="signal peptide" evidence="3">
    <location>
        <begin position="1"/>
        <end position="19"/>
    </location>
</feature>
<accession>A0A1W6LC74</accession>
<dbReference type="Pfam" id="PF00135">
    <property type="entry name" value="COesterase"/>
    <property type="match status" value="1"/>
</dbReference>
<evidence type="ECO:0000256" key="2">
    <source>
        <dbReference type="ARBA" id="ARBA00022801"/>
    </source>
</evidence>
<dbReference type="InterPro" id="IPR002018">
    <property type="entry name" value="CarbesteraseB"/>
</dbReference>
<keyword evidence="6" id="KW-1185">Reference proteome</keyword>
<dbReference type="AlphaFoldDB" id="A0A1W6LC74"/>
<protein>
    <recommendedName>
        <fullName evidence="3">Carboxylic ester hydrolase</fullName>
        <ecNumber evidence="3">3.1.1.-</ecNumber>
    </recommendedName>
</protein>
<dbReference type="InterPro" id="IPR029058">
    <property type="entry name" value="AB_hydrolase_fold"/>
</dbReference>
<evidence type="ECO:0000313" key="6">
    <source>
        <dbReference type="Proteomes" id="UP000193427"/>
    </source>
</evidence>
<gene>
    <name evidence="5" type="ORF">A4W93_19160</name>
</gene>
<evidence type="ECO:0000259" key="4">
    <source>
        <dbReference type="Pfam" id="PF00135"/>
    </source>
</evidence>
<dbReference type="EC" id="3.1.1.-" evidence="3"/>
<comment type="similarity">
    <text evidence="1 3">Belongs to the type-B carboxylesterase/lipase family.</text>
</comment>